<proteinExistence type="inferred from homology"/>
<dbReference type="InterPro" id="IPR051227">
    <property type="entry name" value="CS_glycosyltransferase"/>
</dbReference>
<accession>A7RPS2</accession>
<keyword evidence="5 9" id="KW-0735">Signal-anchor</keyword>
<dbReference type="EMBL" id="DS469526">
    <property type="protein sequence ID" value="EDO46624.1"/>
    <property type="molecule type" value="Genomic_DNA"/>
</dbReference>
<feature type="non-terminal residue" evidence="10">
    <location>
        <position position="201"/>
    </location>
</feature>
<dbReference type="GO" id="GO:0008376">
    <property type="term" value="F:acetylgalactosaminyltransferase activity"/>
    <property type="evidence" value="ECO:0007669"/>
    <property type="project" value="InterPro"/>
</dbReference>
<evidence type="ECO:0000256" key="2">
    <source>
        <dbReference type="ARBA" id="ARBA00009239"/>
    </source>
</evidence>
<keyword evidence="7 9" id="KW-0333">Golgi apparatus</keyword>
<evidence type="ECO:0000313" key="11">
    <source>
        <dbReference type="Proteomes" id="UP000001593"/>
    </source>
</evidence>
<dbReference type="Gene3D" id="3.90.550.10">
    <property type="entry name" value="Spore Coat Polysaccharide Biosynthesis Protein SpsA, Chain A"/>
    <property type="match status" value="1"/>
</dbReference>
<dbReference type="InterPro" id="IPR029044">
    <property type="entry name" value="Nucleotide-diphossugar_trans"/>
</dbReference>
<dbReference type="InterPro" id="IPR008428">
    <property type="entry name" value="Chond_GalNAc"/>
</dbReference>
<evidence type="ECO:0000256" key="4">
    <source>
        <dbReference type="ARBA" id="ARBA00022692"/>
    </source>
</evidence>
<keyword evidence="6" id="KW-1133">Transmembrane helix</keyword>
<dbReference type="OMA" id="RQMANIY"/>
<keyword evidence="11" id="KW-1185">Reference proteome</keyword>
<dbReference type="AlphaFoldDB" id="A7RPS2"/>
<name>A7RPS2_NEMVE</name>
<protein>
    <recommendedName>
        <fullName evidence="9">Hexosyltransferase</fullName>
        <ecNumber evidence="9">2.4.1.-</ecNumber>
    </recommendedName>
</protein>
<dbReference type="KEGG" id="nve:5518690"/>
<organism evidence="10 11">
    <name type="scientific">Nematostella vectensis</name>
    <name type="common">Starlet sea anemone</name>
    <dbReference type="NCBI Taxonomy" id="45351"/>
    <lineage>
        <taxon>Eukaryota</taxon>
        <taxon>Metazoa</taxon>
        <taxon>Cnidaria</taxon>
        <taxon>Anthozoa</taxon>
        <taxon>Hexacorallia</taxon>
        <taxon>Actiniaria</taxon>
        <taxon>Edwardsiidae</taxon>
        <taxon>Nematostella</taxon>
    </lineage>
</organism>
<comment type="similarity">
    <text evidence="2 9">Belongs to the chondroitin N-acetylgalactosaminyltransferase family.</text>
</comment>
<dbReference type="OrthoDB" id="5971499at2759"/>
<evidence type="ECO:0000256" key="9">
    <source>
        <dbReference type="RuleBase" id="RU364016"/>
    </source>
</evidence>
<dbReference type="Proteomes" id="UP000001593">
    <property type="component" value="Unassembled WGS sequence"/>
</dbReference>
<sequence length="201" mass="23826">FFISVKNQGRWVQYFIDDMSEIYLRTRDPHFNVIIVDFNSTDIDIKAALERSPLRRYKLIRLEGAFQRAYGIHAGSTYVKSPHDIIFMCDLHLELPNNMIDIIRKHTVEGRMAFAPIVTRLHCGFTPSIPYGFWELQGYGLFAIYKSDFIRVGGMNYREFGTQWGGEDWELLDRVLLSRMEVERLRIPNFYHFYHSKKGMW</sequence>
<dbReference type="STRING" id="45351.A7RPS2"/>
<dbReference type="GO" id="GO:0032580">
    <property type="term" value="C:Golgi cisterna membrane"/>
    <property type="evidence" value="ECO:0007669"/>
    <property type="project" value="UniProtKB-SubCell"/>
</dbReference>
<comment type="subcellular location">
    <subcellularLocation>
        <location evidence="1 9">Golgi apparatus</location>
        <location evidence="1 9">Golgi stack membrane</location>
        <topology evidence="1 9">Single-pass type II membrane protein</topology>
    </subcellularLocation>
</comment>
<keyword evidence="3 9" id="KW-0808">Transferase</keyword>
<dbReference type="PhylomeDB" id="A7RPS2"/>
<keyword evidence="4" id="KW-0812">Transmembrane</keyword>
<dbReference type="Pfam" id="PF05679">
    <property type="entry name" value="CHGN"/>
    <property type="match status" value="1"/>
</dbReference>
<evidence type="ECO:0000256" key="3">
    <source>
        <dbReference type="ARBA" id="ARBA00022679"/>
    </source>
</evidence>
<dbReference type="HOGENOM" id="CLU_078350_0_0_1"/>
<evidence type="ECO:0000256" key="8">
    <source>
        <dbReference type="ARBA" id="ARBA00023136"/>
    </source>
</evidence>
<dbReference type="EC" id="2.4.1.-" evidence="9"/>
<dbReference type="eggNOG" id="KOG3588">
    <property type="taxonomic scope" value="Eukaryota"/>
</dbReference>
<evidence type="ECO:0000256" key="1">
    <source>
        <dbReference type="ARBA" id="ARBA00004447"/>
    </source>
</evidence>
<reference evidence="10 11" key="1">
    <citation type="journal article" date="2007" name="Science">
        <title>Sea anemone genome reveals ancestral eumetazoan gene repertoire and genomic organization.</title>
        <authorList>
            <person name="Putnam N.H."/>
            <person name="Srivastava M."/>
            <person name="Hellsten U."/>
            <person name="Dirks B."/>
            <person name="Chapman J."/>
            <person name="Salamov A."/>
            <person name="Terry A."/>
            <person name="Shapiro H."/>
            <person name="Lindquist E."/>
            <person name="Kapitonov V.V."/>
            <person name="Jurka J."/>
            <person name="Genikhovich G."/>
            <person name="Grigoriev I.V."/>
            <person name="Lucas S.M."/>
            <person name="Steele R.E."/>
            <person name="Finnerty J.R."/>
            <person name="Technau U."/>
            <person name="Martindale M.Q."/>
            <person name="Rokhsar D.S."/>
        </authorList>
    </citation>
    <scope>NUCLEOTIDE SEQUENCE [LARGE SCALE GENOMIC DNA]</scope>
    <source>
        <strain evidence="11">CH2 X CH6</strain>
    </source>
</reference>
<evidence type="ECO:0000313" key="10">
    <source>
        <dbReference type="EMBL" id="EDO46624.1"/>
    </source>
</evidence>
<feature type="non-terminal residue" evidence="10">
    <location>
        <position position="1"/>
    </location>
</feature>
<gene>
    <name evidence="10" type="ORF">NEMVEDRAFT_v1g89035</name>
</gene>
<keyword evidence="8" id="KW-0472">Membrane</keyword>
<evidence type="ECO:0000256" key="5">
    <source>
        <dbReference type="ARBA" id="ARBA00022968"/>
    </source>
</evidence>
<dbReference type="PANTHER" id="PTHR12369">
    <property type="entry name" value="CHONDROITIN SYNTHASE"/>
    <property type="match status" value="1"/>
</dbReference>
<evidence type="ECO:0000256" key="7">
    <source>
        <dbReference type="ARBA" id="ARBA00023034"/>
    </source>
</evidence>
<evidence type="ECO:0000256" key="6">
    <source>
        <dbReference type="ARBA" id="ARBA00022989"/>
    </source>
</evidence>
<dbReference type="PANTHER" id="PTHR12369:SF5">
    <property type="entry name" value="HEXOSYLTRANSFERASE"/>
    <property type="match status" value="1"/>
</dbReference>
<dbReference type="SUPFAM" id="SSF53448">
    <property type="entry name" value="Nucleotide-diphospho-sugar transferases"/>
    <property type="match status" value="1"/>
</dbReference>
<dbReference type="InParanoid" id="A7RPS2"/>